<name>A0A3G4VDU9_9VIBR</name>
<dbReference type="AlphaFoldDB" id="A0A3G4VDU9"/>
<evidence type="ECO:0008006" key="3">
    <source>
        <dbReference type="Google" id="ProtNLM"/>
    </source>
</evidence>
<proteinExistence type="predicted"/>
<sequence length="353" mass="39152">MSIRARKGLLASSLLTIFLVGCNSDSSDGDALSTSKLELSTLSACSFDDPVDPTENDYQAAVATCSSSSSQNAQAQSTSVQSTLAKDTTYFRINNKGQVRSFEAQSDGKFIYHYIGAGGESGTASESNGSTRFDWLDPKDGYILINVIDEDAQSISALIYEYYFDDDTSQYETTYYSSLFAKAYTPVQCKQRDNPNFEDNLTDEHAVTKTEFDTIITDQCRVTLGGKYAKFDEARLIKAQDVYSGDGEGNYERFVFDNTPSSVNTDWYEFEIRDKDDALDSSGEWKVNDDGALLLTLTEKGIEYEHQLYITATDGFTTMVKVFTTSDEYINQGFATDVGSLSSLVMYSQEPDF</sequence>
<protein>
    <recommendedName>
        <fullName evidence="3">Lipoprotein</fullName>
    </recommendedName>
</protein>
<gene>
    <name evidence="1" type="ORF">ECB94_13065</name>
</gene>
<evidence type="ECO:0000313" key="1">
    <source>
        <dbReference type="EMBL" id="AYV22128.1"/>
    </source>
</evidence>
<evidence type="ECO:0000313" key="2">
    <source>
        <dbReference type="Proteomes" id="UP000279760"/>
    </source>
</evidence>
<dbReference type="EMBL" id="CP033577">
    <property type="protein sequence ID" value="AYV22128.1"/>
    <property type="molecule type" value="Genomic_DNA"/>
</dbReference>
<organism evidence="1 2">
    <name type="scientific">Vibrio mediterranei</name>
    <dbReference type="NCBI Taxonomy" id="689"/>
    <lineage>
        <taxon>Bacteria</taxon>
        <taxon>Pseudomonadati</taxon>
        <taxon>Pseudomonadota</taxon>
        <taxon>Gammaproteobacteria</taxon>
        <taxon>Vibrionales</taxon>
        <taxon>Vibrionaceae</taxon>
        <taxon>Vibrio</taxon>
    </lineage>
</organism>
<dbReference type="Proteomes" id="UP000279760">
    <property type="component" value="Chromosome 1"/>
</dbReference>
<reference evidence="1 2" key="1">
    <citation type="submission" date="2018-11" db="EMBL/GenBank/DDBJ databases">
        <title>Complete Genome Sequence of Vbrio mediterranei 117-T6: a Potential Pathogen Bacteria Isolated from the Conchocelis of Pyropia.</title>
        <authorList>
            <person name="Liu Q."/>
        </authorList>
    </citation>
    <scope>NUCLEOTIDE SEQUENCE [LARGE SCALE GENOMIC DNA]</scope>
    <source>
        <strain evidence="1 2">117-T6</strain>
    </source>
</reference>
<dbReference type="RefSeq" id="WP_124940720.1">
    <property type="nucleotide sequence ID" value="NZ_CP033577.1"/>
</dbReference>
<dbReference type="PROSITE" id="PS51257">
    <property type="entry name" value="PROKAR_LIPOPROTEIN"/>
    <property type="match status" value="1"/>
</dbReference>
<accession>A0A3G4VDU9</accession>